<dbReference type="Proteomes" id="UP001500842">
    <property type="component" value="Unassembled WGS sequence"/>
</dbReference>
<reference evidence="3 4" key="1">
    <citation type="journal article" date="2019" name="Int. J. Syst. Evol. Microbiol.">
        <title>The Global Catalogue of Microorganisms (GCM) 10K type strain sequencing project: providing services to taxonomists for standard genome sequencing and annotation.</title>
        <authorList>
            <consortium name="The Broad Institute Genomics Platform"/>
            <consortium name="The Broad Institute Genome Sequencing Center for Infectious Disease"/>
            <person name="Wu L."/>
            <person name="Ma J."/>
        </authorList>
    </citation>
    <scope>NUCLEOTIDE SEQUENCE [LARGE SCALE GENOMIC DNA]</scope>
    <source>
        <strain evidence="3 4">JCM 14942</strain>
    </source>
</reference>
<organism evidence="3 4">
    <name type="scientific">Nocardioides humi</name>
    <dbReference type="NCBI Taxonomy" id="449461"/>
    <lineage>
        <taxon>Bacteria</taxon>
        <taxon>Bacillati</taxon>
        <taxon>Actinomycetota</taxon>
        <taxon>Actinomycetes</taxon>
        <taxon>Propionibacteriales</taxon>
        <taxon>Nocardioidaceae</taxon>
        <taxon>Nocardioides</taxon>
    </lineage>
</organism>
<dbReference type="PANTHER" id="PTHR33371">
    <property type="entry name" value="INTERMEMBRANE PHOSPHOLIPID TRANSPORT SYSTEM BINDING PROTEIN MLAD-RELATED"/>
    <property type="match status" value="1"/>
</dbReference>
<dbReference type="PANTHER" id="PTHR33371:SF17">
    <property type="entry name" value="MCE-FAMILY PROTEIN MCE1B"/>
    <property type="match status" value="1"/>
</dbReference>
<dbReference type="RefSeq" id="WP_141006599.1">
    <property type="nucleotide sequence ID" value="NZ_BAAAOR010000008.1"/>
</dbReference>
<dbReference type="Pfam" id="PF11887">
    <property type="entry name" value="Mce4_CUP1"/>
    <property type="match status" value="1"/>
</dbReference>
<protein>
    <submittedName>
        <fullName evidence="3">MCE family protein</fullName>
    </submittedName>
</protein>
<gene>
    <name evidence="3" type="ORF">GCM10009788_11790</name>
</gene>
<evidence type="ECO:0000259" key="1">
    <source>
        <dbReference type="Pfam" id="PF02470"/>
    </source>
</evidence>
<dbReference type="InterPro" id="IPR052336">
    <property type="entry name" value="MlaD_Phospholipid_Transporter"/>
</dbReference>
<comment type="caution">
    <text evidence="3">The sequence shown here is derived from an EMBL/GenBank/DDBJ whole genome shotgun (WGS) entry which is preliminary data.</text>
</comment>
<evidence type="ECO:0000259" key="2">
    <source>
        <dbReference type="Pfam" id="PF11887"/>
    </source>
</evidence>
<name>A0ABN2A1N0_9ACTN</name>
<evidence type="ECO:0000313" key="3">
    <source>
        <dbReference type="EMBL" id="GAA1509110.1"/>
    </source>
</evidence>
<dbReference type="EMBL" id="BAAAOR010000008">
    <property type="protein sequence ID" value="GAA1509110.1"/>
    <property type="molecule type" value="Genomic_DNA"/>
</dbReference>
<dbReference type="NCBIfam" id="TIGR00996">
    <property type="entry name" value="Mtu_fam_mce"/>
    <property type="match status" value="1"/>
</dbReference>
<sequence>MSRQLSELRRHRGAVLGVALFAVVALLLTSMVAGTLSRAQRGDAITLTAVFRDATGLRAGDDVRVAGVRVGRVTATRLGRDDERGLAVVTMSVSADQRLHDDVVASVDYLNLMGQRYVDLSRPERTADAGRLADGARIPLGRTRPALDLTAMFNAFEPIFDLLRPADINRLATNIVEVLQGQGPTLRHLLDQTAELTSGVVARDAALAKVVDNVTLVLDTTDEHRAEITRLVDGLASLTGGLAHDRDRIAISLDSLARLSATTADLVDTVRQPAVDVAVLSNPWFRYLAGRRDLLVQTGAAVPRQLDTYLRTLGYGSYLNVYVCTLAAGGAGIPATLDLGVTGNRHSKRCR</sequence>
<feature type="domain" description="Mammalian cell entry C-terminal" evidence="2">
    <location>
        <begin position="130"/>
        <end position="298"/>
    </location>
</feature>
<dbReference type="InterPro" id="IPR003399">
    <property type="entry name" value="Mce/MlaD"/>
</dbReference>
<proteinExistence type="predicted"/>
<dbReference type="Pfam" id="PF02470">
    <property type="entry name" value="MlaD"/>
    <property type="match status" value="1"/>
</dbReference>
<feature type="domain" description="Mce/MlaD" evidence="1">
    <location>
        <begin position="45"/>
        <end position="121"/>
    </location>
</feature>
<keyword evidence="4" id="KW-1185">Reference proteome</keyword>
<dbReference type="InterPro" id="IPR024516">
    <property type="entry name" value="Mce_C"/>
</dbReference>
<evidence type="ECO:0000313" key="4">
    <source>
        <dbReference type="Proteomes" id="UP001500842"/>
    </source>
</evidence>
<accession>A0ABN2A1N0</accession>
<dbReference type="InterPro" id="IPR005693">
    <property type="entry name" value="Mce"/>
</dbReference>